<dbReference type="EMBL" id="QUAH01000006">
    <property type="protein sequence ID" value="RFT15914.1"/>
    <property type="molecule type" value="Genomic_DNA"/>
</dbReference>
<evidence type="ECO:0000256" key="7">
    <source>
        <dbReference type="HAMAP-Rule" id="MF_01331"/>
    </source>
</evidence>
<dbReference type="PANTHER" id="PTHR13501:SF8">
    <property type="entry name" value="LARGE RIBOSOMAL SUBUNIT PROTEIN UL22M"/>
    <property type="match status" value="1"/>
</dbReference>
<evidence type="ECO:0000256" key="8">
    <source>
        <dbReference type="RuleBase" id="RU004005"/>
    </source>
</evidence>
<comment type="function">
    <text evidence="7 10">This protein binds specifically to 23S rRNA; its binding is stimulated by other ribosomal proteins, e.g., L4, L17, and L20. It is important during the early stages of 50S assembly. It makes multiple contacts with different domains of the 23S rRNA in the assembled 50S subunit and ribosome.</text>
</comment>
<dbReference type="GO" id="GO:0019843">
    <property type="term" value="F:rRNA binding"/>
    <property type="evidence" value="ECO:0007669"/>
    <property type="project" value="UniProtKB-UniRule"/>
</dbReference>
<evidence type="ECO:0000313" key="12">
    <source>
        <dbReference type="Proteomes" id="UP000257323"/>
    </source>
</evidence>
<evidence type="ECO:0000256" key="6">
    <source>
        <dbReference type="ARBA" id="ARBA00035207"/>
    </source>
</evidence>
<dbReference type="InterPro" id="IPR005727">
    <property type="entry name" value="Ribosomal_uL22_bac/chlpt-type"/>
</dbReference>
<evidence type="ECO:0000256" key="5">
    <source>
        <dbReference type="ARBA" id="ARBA00023274"/>
    </source>
</evidence>
<evidence type="ECO:0000256" key="9">
    <source>
        <dbReference type="RuleBase" id="RU004006"/>
    </source>
</evidence>
<dbReference type="Pfam" id="PF00237">
    <property type="entry name" value="Ribosomal_L22"/>
    <property type="match status" value="1"/>
</dbReference>
<evidence type="ECO:0000256" key="3">
    <source>
        <dbReference type="ARBA" id="ARBA00022884"/>
    </source>
</evidence>
<keyword evidence="2 7" id="KW-0699">rRNA-binding</keyword>
<comment type="caution">
    <text evidence="11">The sequence shown here is derived from an EMBL/GenBank/DDBJ whole genome shotgun (WGS) entry which is preliminary data.</text>
</comment>
<evidence type="ECO:0000313" key="11">
    <source>
        <dbReference type="EMBL" id="RFT15914.1"/>
    </source>
</evidence>
<dbReference type="GO" id="GO:0003735">
    <property type="term" value="F:structural constituent of ribosome"/>
    <property type="evidence" value="ECO:0007669"/>
    <property type="project" value="InterPro"/>
</dbReference>
<dbReference type="AlphaFoldDB" id="A0A3E2BMI1"/>
<protein>
    <recommendedName>
        <fullName evidence="6 7">Large ribosomal subunit protein uL22</fullName>
    </recommendedName>
</protein>
<dbReference type="Gene3D" id="3.90.470.10">
    <property type="entry name" value="Ribosomal protein L22/L17"/>
    <property type="match status" value="1"/>
</dbReference>
<evidence type="ECO:0000256" key="2">
    <source>
        <dbReference type="ARBA" id="ARBA00022730"/>
    </source>
</evidence>
<dbReference type="InterPro" id="IPR036394">
    <property type="entry name" value="Ribosomal_uL22_sf"/>
</dbReference>
<evidence type="ECO:0000256" key="10">
    <source>
        <dbReference type="RuleBase" id="RU004008"/>
    </source>
</evidence>
<comment type="subunit">
    <text evidence="7 9">Part of the 50S ribosomal subunit.</text>
</comment>
<keyword evidence="5 7" id="KW-0687">Ribonucleoprotein</keyword>
<evidence type="ECO:0000256" key="4">
    <source>
        <dbReference type="ARBA" id="ARBA00022980"/>
    </source>
</evidence>
<dbReference type="SUPFAM" id="SSF54843">
    <property type="entry name" value="Ribosomal protein L22"/>
    <property type="match status" value="1"/>
</dbReference>
<dbReference type="HAMAP" id="MF_01331_B">
    <property type="entry name" value="Ribosomal_uL22_B"/>
    <property type="match status" value="1"/>
</dbReference>
<keyword evidence="4 7" id="KW-0689">Ribosomal protein</keyword>
<dbReference type="PANTHER" id="PTHR13501">
    <property type="entry name" value="CHLOROPLAST 50S RIBOSOMAL PROTEIN L22-RELATED"/>
    <property type="match status" value="1"/>
</dbReference>
<dbReference type="GO" id="GO:0022625">
    <property type="term" value="C:cytosolic large ribosomal subunit"/>
    <property type="evidence" value="ECO:0007669"/>
    <property type="project" value="TreeGrafter"/>
</dbReference>
<name>A0A3E2BMI1_9BACT</name>
<comment type="function">
    <text evidence="7">The globular domain of the protein is located near the polypeptide exit tunnel on the outside of the subunit, while an extended beta-hairpin is found that lines the wall of the exit tunnel in the center of the 70S ribosome.</text>
</comment>
<dbReference type="NCBIfam" id="TIGR01044">
    <property type="entry name" value="rplV_bact"/>
    <property type="match status" value="1"/>
</dbReference>
<keyword evidence="3 7" id="KW-0694">RNA-binding</keyword>
<dbReference type="InterPro" id="IPR001063">
    <property type="entry name" value="Ribosomal_uL22"/>
</dbReference>
<evidence type="ECO:0000256" key="1">
    <source>
        <dbReference type="ARBA" id="ARBA00009451"/>
    </source>
</evidence>
<organism evidence="11 12">
    <name type="scientific">Candidatus Saccharicenans subterraneus</name>
    <dbReference type="NCBI Taxonomy" id="2508984"/>
    <lineage>
        <taxon>Bacteria</taxon>
        <taxon>Candidatus Aminicenantota</taxon>
        <taxon>Candidatus Aminicenantia</taxon>
        <taxon>Candidatus Aminicenantales</taxon>
        <taxon>Candidatus Saccharicenantaceae</taxon>
        <taxon>Candidatus Saccharicenans</taxon>
    </lineage>
</organism>
<dbReference type="InterPro" id="IPR047867">
    <property type="entry name" value="Ribosomal_uL22_bac/org-type"/>
</dbReference>
<accession>A0A3E2BMI1</accession>
<dbReference type="Proteomes" id="UP000257323">
    <property type="component" value="Unassembled WGS sequence"/>
</dbReference>
<sequence>MEKEKYLSKAVARYVRMSPQKGRLVADLIRDRLVGEALTILKFNEKKKISAILEKVLRSAIANAQQKSPNVDVDNLYVARVQIDQGPAMKRIRPAPMGRAYRVLKRMSHVKIYLDEKKGR</sequence>
<comment type="similarity">
    <text evidence="1 7 8">Belongs to the universal ribosomal protein uL22 family.</text>
</comment>
<dbReference type="GO" id="GO:0006412">
    <property type="term" value="P:translation"/>
    <property type="evidence" value="ECO:0007669"/>
    <property type="project" value="UniProtKB-UniRule"/>
</dbReference>
<proteinExistence type="inferred from homology"/>
<reference evidence="11 12" key="1">
    <citation type="submission" date="2018-08" db="EMBL/GenBank/DDBJ databases">
        <title>Genome analysis of the thermophilic bacterium of the candidate phylum Aminicenantes from deep subsurface aquifer revealed its physiology and ecological role.</title>
        <authorList>
            <person name="Kadnikov V.V."/>
            <person name="Mardanov A.V."/>
            <person name="Beletsky A.V."/>
            <person name="Karnachuk O.V."/>
            <person name="Ravin N.V."/>
        </authorList>
    </citation>
    <scope>NUCLEOTIDE SEQUENCE [LARGE SCALE GENOMIC DNA]</scope>
    <source>
        <strain evidence="11">BY38</strain>
    </source>
</reference>
<dbReference type="CDD" id="cd00336">
    <property type="entry name" value="Ribosomal_L22"/>
    <property type="match status" value="1"/>
</dbReference>
<gene>
    <name evidence="7" type="primary">rplV</name>
    <name evidence="11" type="ORF">OP8BY_2312</name>
</gene>